<sequence>MNILKYTSLFLIVSVVLISCGGEVLPKPKAFLRLEYPAPKYAKVASDCPYAFEKNELAIIDPQKNCWINLQYPALNGTLHLSYIPIDGNLNQLLEDVQKLTYEHAVKADAIDPTVYENAEQNVYGMVYEVSGNAASQAQFYVTDSINHFLTGSLYFNARPNYDSIFPAVNYIKKDIRVLIESLEWKN</sequence>
<accession>A0A2T6BVC0</accession>
<proteinExistence type="predicted"/>
<organism evidence="1 2">
    <name type="scientific">Kordia periserrulae</name>
    <dbReference type="NCBI Taxonomy" id="701523"/>
    <lineage>
        <taxon>Bacteria</taxon>
        <taxon>Pseudomonadati</taxon>
        <taxon>Bacteroidota</taxon>
        <taxon>Flavobacteriia</taxon>
        <taxon>Flavobacteriales</taxon>
        <taxon>Flavobacteriaceae</taxon>
        <taxon>Kordia</taxon>
    </lineage>
</organism>
<protein>
    <submittedName>
        <fullName evidence="1">Protein involved in gliding motility GldD</fullName>
    </submittedName>
</protein>
<name>A0A2T6BVC0_9FLAO</name>
<dbReference type="NCBIfam" id="TIGR03512">
    <property type="entry name" value="GldD_lipo"/>
    <property type="match status" value="1"/>
</dbReference>
<dbReference type="Proteomes" id="UP000244090">
    <property type="component" value="Unassembled WGS sequence"/>
</dbReference>
<keyword evidence="2" id="KW-1185">Reference proteome</keyword>
<comment type="caution">
    <text evidence="1">The sequence shown here is derived from an EMBL/GenBank/DDBJ whole genome shotgun (WGS) entry which is preliminary data.</text>
</comment>
<dbReference type="EMBL" id="QBKT01000007">
    <property type="protein sequence ID" value="PTX60028.1"/>
    <property type="molecule type" value="Genomic_DNA"/>
</dbReference>
<dbReference type="Pfam" id="PF25593">
    <property type="entry name" value="GldD_lipo"/>
    <property type="match status" value="1"/>
</dbReference>
<dbReference type="AlphaFoldDB" id="A0A2T6BVC0"/>
<reference evidence="1 2" key="1">
    <citation type="submission" date="2018-04" db="EMBL/GenBank/DDBJ databases">
        <title>Genomic Encyclopedia of Archaeal and Bacterial Type Strains, Phase II (KMG-II): from individual species to whole genera.</title>
        <authorList>
            <person name="Goeker M."/>
        </authorList>
    </citation>
    <scope>NUCLEOTIDE SEQUENCE [LARGE SCALE GENOMIC DNA]</scope>
    <source>
        <strain evidence="1 2">DSM 25731</strain>
    </source>
</reference>
<evidence type="ECO:0000313" key="2">
    <source>
        <dbReference type="Proteomes" id="UP000244090"/>
    </source>
</evidence>
<evidence type="ECO:0000313" key="1">
    <source>
        <dbReference type="EMBL" id="PTX60028.1"/>
    </source>
</evidence>
<dbReference type="InterPro" id="IPR019850">
    <property type="entry name" value="GldD-like"/>
</dbReference>
<dbReference type="OrthoDB" id="679501at2"/>
<dbReference type="RefSeq" id="WP_108115653.1">
    <property type="nucleotide sequence ID" value="NZ_QBKT01000007.1"/>
</dbReference>
<dbReference type="PROSITE" id="PS51257">
    <property type="entry name" value="PROKAR_LIPOPROTEIN"/>
    <property type="match status" value="1"/>
</dbReference>
<gene>
    <name evidence="1" type="ORF">C8N46_10734</name>
</gene>